<gene>
    <name evidence="4" type="ORF">FD21_GL001384</name>
</gene>
<dbReference type="SUPFAM" id="SSF51735">
    <property type="entry name" value="NAD(P)-binding Rossmann-fold domains"/>
    <property type="match status" value="1"/>
</dbReference>
<dbReference type="SUPFAM" id="SSF50129">
    <property type="entry name" value="GroES-like"/>
    <property type="match status" value="1"/>
</dbReference>
<dbReference type="STRING" id="1133569.FD21_GL001384"/>
<dbReference type="InterPro" id="IPR036291">
    <property type="entry name" value="NAD(P)-bd_dom_sf"/>
</dbReference>
<dbReference type="Gene3D" id="3.90.180.10">
    <property type="entry name" value="Medium-chain alcohol dehydrogenases, catalytic domain"/>
    <property type="match status" value="1"/>
</dbReference>
<dbReference type="OrthoDB" id="9792162at2"/>
<evidence type="ECO:0000313" key="5">
    <source>
        <dbReference type="Proteomes" id="UP000051576"/>
    </source>
</evidence>
<keyword evidence="2" id="KW-0560">Oxidoreductase</keyword>
<keyword evidence="1" id="KW-0521">NADP</keyword>
<evidence type="ECO:0000256" key="2">
    <source>
        <dbReference type="ARBA" id="ARBA00023002"/>
    </source>
</evidence>
<reference evidence="4 5" key="1">
    <citation type="journal article" date="2015" name="Genome Announc.">
        <title>Expanding the biotechnology potential of lactobacilli through comparative genomics of 213 strains and associated genera.</title>
        <authorList>
            <person name="Sun Z."/>
            <person name="Harris H.M."/>
            <person name="McCann A."/>
            <person name="Guo C."/>
            <person name="Argimon S."/>
            <person name="Zhang W."/>
            <person name="Yang X."/>
            <person name="Jeffery I.B."/>
            <person name="Cooney J.C."/>
            <person name="Kagawa T.F."/>
            <person name="Liu W."/>
            <person name="Song Y."/>
            <person name="Salvetti E."/>
            <person name="Wrobel A."/>
            <person name="Rasinkangas P."/>
            <person name="Parkhill J."/>
            <person name="Rea M.C."/>
            <person name="O'Sullivan O."/>
            <person name="Ritari J."/>
            <person name="Douillard F.P."/>
            <person name="Paul Ross R."/>
            <person name="Yang R."/>
            <person name="Briner A.E."/>
            <person name="Felis G.E."/>
            <person name="de Vos W.M."/>
            <person name="Barrangou R."/>
            <person name="Klaenhammer T.R."/>
            <person name="Caufield P.W."/>
            <person name="Cui Y."/>
            <person name="Zhang H."/>
            <person name="O'Toole P.W."/>
        </authorList>
    </citation>
    <scope>NUCLEOTIDE SEQUENCE [LARGE SCALE GENOMIC DNA]</scope>
    <source>
        <strain evidence="4 5">DSM 20605</strain>
    </source>
</reference>
<dbReference type="RefSeq" id="WP_010579867.1">
    <property type="nucleotide sequence ID" value="NZ_AHYZ01000044.1"/>
</dbReference>
<name>A0A0R2CD98_9LACO</name>
<dbReference type="eggNOG" id="COG0604">
    <property type="taxonomic scope" value="Bacteria"/>
</dbReference>
<dbReference type="PANTHER" id="PTHR48106:SF13">
    <property type="entry name" value="QUINONE OXIDOREDUCTASE-RELATED"/>
    <property type="match status" value="1"/>
</dbReference>
<dbReference type="Pfam" id="PF08240">
    <property type="entry name" value="ADH_N"/>
    <property type="match status" value="1"/>
</dbReference>
<dbReference type="GO" id="GO:0070402">
    <property type="term" value="F:NADPH binding"/>
    <property type="evidence" value="ECO:0007669"/>
    <property type="project" value="TreeGrafter"/>
</dbReference>
<dbReference type="GO" id="GO:0005829">
    <property type="term" value="C:cytosol"/>
    <property type="evidence" value="ECO:0007669"/>
    <property type="project" value="TreeGrafter"/>
</dbReference>
<sequence length="292" mass="31673">MRAIAMTKPGDIEVLQTISLARPIPKAKQVLLQNLAIAIEPYDCHVRSGKIKVNNPLPLVLGSSLAGRIHAVGEKVTDLKVGQRVAASPHFRSYAEYTAVGRSQIALIPDNVTDIQAAAVALSGQTAWQLAEEILGSSLSVGALLINGASGNVGQILIQLLADHFSKIYVTTGSTSAAKLKRQFPQVEIVNSTTRLSPIVAIIDLVGNQAVSNYLKYLTSNGLLWSTVKQYSDRRCNLFSMKSNGQSLEKLLTAVAQSQVKVQIARVAPFNLKNLRHFQILQHQFGKLVLKF</sequence>
<protein>
    <submittedName>
        <fullName evidence="4">Zinc-binding oxidoreductase</fullName>
    </submittedName>
</protein>
<accession>A0A0R2CD98</accession>
<organism evidence="4 5">
    <name type="scientific">Liquorilactobacillus vini DSM 20605</name>
    <dbReference type="NCBI Taxonomy" id="1133569"/>
    <lineage>
        <taxon>Bacteria</taxon>
        <taxon>Bacillati</taxon>
        <taxon>Bacillota</taxon>
        <taxon>Bacilli</taxon>
        <taxon>Lactobacillales</taxon>
        <taxon>Lactobacillaceae</taxon>
        <taxon>Liquorilactobacillus</taxon>
    </lineage>
</organism>
<dbReference type="AlphaFoldDB" id="A0A0R2CD98"/>
<dbReference type="Gene3D" id="3.40.50.720">
    <property type="entry name" value="NAD(P)-binding Rossmann-like Domain"/>
    <property type="match status" value="1"/>
</dbReference>
<proteinExistence type="predicted"/>
<dbReference type="GO" id="GO:0003960">
    <property type="term" value="F:quinone reductase (NADPH) activity"/>
    <property type="evidence" value="ECO:0007669"/>
    <property type="project" value="TreeGrafter"/>
</dbReference>
<dbReference type="CDD" id="cd05289">
    <property type="entry name" value="MDR_like_2"/>
    <property type="match status" value="1"/>
</dbReference>
<dbReference type="Proteomes" id="UP000051576">
    <property type="component" value="Unassembled WGS sequence"/>
</dbReference>
<evidence type="ECO:0000259" key="3">
    <source>
        <dbReference type="SMART" id="SM00829"/>
    </source>
</evidence>
<dbReference type="InterPro" id="IPR013154">
    <property type="entry name" value="ADH-like_N"/>
</dbReference>
<evidence type="ECO:0000313" key="4">
    <source>
        <dbReference type="EMBL" id="KRM89527.1"/>
    </source>
</evidence>
<keyword evidence="5" id="KW-1185">Reference proteome</keyword>
<dbReference type="PANTHER" id="PTHR48106">
    <property type="entry name" value="QUINONE OXIDOREDUCTASE PIG3-RELATED"/>
    <property type="match status" value="1"/>
</dbReference>
<feature type="domain" description="Enoyl reductase (ER)" evidence="3">
    <location>
        <begin position="10"/>
        <end position="290"/>
    </location>
</feature>
<dbReference type="GO" id="GO:0035925">
    <property type="term" value="F:mRNA 3'-UTR AU-rich region binding"/>
    <property type="evidence" value="ECO:0007669"/>
    <property type="project" value="TreeGrafter"/>
</dbReference>
<comment type="caution">
    <text evidence="4">The sequence shown here is derived from an EMBL/GenBank/DDBJ whole genome shotgun (WGS) entry which is preliminary data.</text>
</comment>
<evidence type="ECO:0000256" key="1">
    <source>
        <dbReference type="ARBA" id="ARBA00022857"/>
    </source>
</evidence>
<dbReference type="InterPro" id="IPR020843">
    <property type="entry name" value="ER"/>
</dbReference>
<dbReference type="InterPro" id="IPR011032">
    <property type="entry name" value="GroES-like_sf"/>
</dbReference>
<dbReference type="EMBL" id="AYYX01000004">
    <property type="protein sequence ID" value="KRM89527.1"/>
    <property type="molecule type" value="Genomic_DNA"/>
</dbReference>
<dbReference type="PATRIC" id="fig|1133569.4.peg.1520"/>
<dbReference type="SMART" id="SM00829">
    <property type="entry name" value="PKS_ER"/>
    <property type="match status" value="1"/>
</dbReference>